<evidence type="ECO:0000313" key="8">
    <source>
        <dbReference type="Proteomes" id="UP000271087"/>
    </source>
</evidence>
<dbReference type="STRING" id="42157.A0A182E3I9"/>
<evidence type="ECO:0000256" key="4">
    <source>
        <dbReference type="ARBA" id="ARBA00022989"/>
    </source>
</evidence>
<dbReference type="InterPro" id="IPR010651">
    <property type="entry name" value="Sugar_transport"/>
</dbReference>
<dbReference type="PANTHER" id="PTHR16119:SF17">
    <property type="entry name" value="TRANSMEMBRANE PROTEIN 144"/>
    <property type="match status" value="1"/>
</dbReference>
<evidence type="ECO:0000256" key="5">
    <source>
        <dbReference type="ARBA" id="ARBA00023136"/>
    </source>
</evidence>
<dbReference type="GO" id="GO:0015144">
    <property type="term" value="F:carbohydrate transmembrane transporter activity"/>
    <property type="evidence" value="ECO:0007669"/>
    <property type="project" value="InterPro"/>
</dbReference>
<dbReference type="OrthoDB" id="426527at2759"/>
<dbReference type="Pfam" id="PF07857">
    <property type="entry name" value="TMEM144"/>
    <property type="match status" value="1"/>
</dbReference>
<protein>
    <submittedName>
        <fullName evidence="9">Transmembrane protein 144 homolog</fullName>
    </submittedName>
</protein>
<comment type="similarity">
    <text evidence="2">Belongs to the TMEM144 family.</text>
</comment>
<feature type="transmembrane region" description="Helical" evidence="6">
    <location>
        <begin position="308"/>
        <end position="325"/>
    </location>
</feature>
<dbReference type="WBParaSite" id="nOo.2.0.1.t02546-RA">
    <property type="protein sequence ID" value="nOo.2.0.1.t02546-RA"/>
    <property type="gene ID" value="nOo.2.0.1.g02546"/>
</dbReference>
<feature type="transmembrane region" description="Helical" evidence="6">
    <location>
        <begin position="276"/>
        <end position="296"/>
    </location>
</feature>
<dbReference type="Proteomes" id="UP000271087">
    <property type="component" value="Unassembled WGS sequence"/>
</dbReference>
<reference evidence="9" key="1">
    <citation type="submission" date="2016-06" db="UniProtKB">
        <authorList>
            <consortium name="WormBaseParasite"/>
        </authorList>
    </citation>
    <scope>IDENTIFICATION</scope>
</reference>
<reference evidence="7 8" key="2">
    <citation type="submission" date="2018-08" db="EMBL/GenBank/DDBJ databases">
        <authorList>
            <person name="Laetsch R D."/>
            <person name="Stevens L."/>
            <person name="Kumar S."/>
            <person name="Blaxter L. M."/>
        </authorList>
    </citation>
    <scope>NUCLEOTIDE SEQUENCE [LARGE SCALE GENOMIC DNA]</scope>
</reference>
<dbReference type="AlphaFoldDB" id="A0A182E3I9"/>
<evidence type="ECO:0000313" key="9">
    <source>
        <dbReference type="WBParaSite" id="nOo.2.0.1.t02546-RA"/>
    </source>
</evidence>
<evidence type="ECO:0000256" key="3">
    <source>
        <dbReference type="ARBA" id="ARBA00022692"/>
    </source>
</evidence>
<feature type="transmembrane region" description="Helical" evidence="6">
    <location>
        <begin position="202"/>
        <end position="224"/>
    </location>
</feature>
<keyword evidence="8" id="KW-1185">Reference proteome</keyword>
<sequence>MSLNNTLVGLAACGITTSLFGSLFVPIRRFDPGDGLFSQWVMDSAIFMFGMIINAYEGFPKFYPLAMLGGAFWAIGNATAIIILKSIGLGMGVLIWGMASCLMGWASSRFGLFGLKQNVPNSVTLNYIGLLLILSGGALFSLVKPTPQTNDDNKIQEKQKNKSAMDIEPSTLLLKSRENDYEEMELSKNSDKKNGSSIKKRIFGISLSLIAGLCYGLTFVPVIYIQEHTDQFEGASSEPLPHVFSHFTGIFVTSTIILVIYAIIKLNRPVVNHQIILPAFITGIMWATAQTSWFIANKYIAQSISFPINSMVPGVIASLWSVLYFKEICGTRNLKILSVAITITITGAIIVGLSKDF</sequence>
<evidence type="ECO:0000256" key="6">
    <source>
        <dbReference type="SAM" id="Phobius"/>
    </source>
</evidence>
<feature type="transmembrane region" description="Helical" evidence="6">
    <location>
        <begin position="6"/>
        <end position="25"/>
    </location>
</feature>
<organism evidence="9">
    <name type="scientific">Onchocerca ochengi</name>
    <name type="common">Filarial nematode worm</name>
    <dbReference type="NCBI Taxonomy" id="42157"/>
    <lineage>
        <taxon>Eukaryota</taxon>
        <taxon>Metazoa</taxon>
        <taxon>Ecdysozoa</taxon>
        <taxon>Nematoda</taxon>
        <taxon>Chromadorea</taxon>
        <taxon>Rhabditida</taxon>
        <taxon>Spirurina</taxon>
        <taxon>Spiruromorpha</taxon>
        <taxon>Filarioidea</taxon>
        <taxon>Onchocercidae</taxon>
        <taxon>Onchocerca</taxon>
    </lineage>
</organism>
<feature type="transmembrane region" description="Helical" evidence="6">
    <location>
        <begin position="337"/>
        <end position="354"/>
    </location>
</feature>
<keyword evidence="3 6" id="KW-0812">Transmembrane</keyword>
<dbReference type="GO" id="GO:0016020">
    <property type="term" value="C:membrane"/>
    <property type="evidence" value="ECO:0007669"/>
    <property type="project" value="UniProtKB-SubCell"/>
</dbReference>
<keyword evidence="5 6" id="KW-0472">Membrane</keyword>
<feature type="transmembrane region" description="Helical" evidence="6">
    <location>
        <begin position="62"/>
        <end position="84"/>
    </location>
</feature>
<dbReference type="PANTHER" id="PTHR16119">
    <property type="entry name" value="TRANSMEMBRANE PROTEIN 144"/>
    <property type="match status" value="1"/>
</dbReference>
<feature type="transmembrane region" description="Helical" evidence="6">
    <location>
        <begin position="91"/>
        <end position="112"/>
    </location>
</feature>
<dbReference type="InterPro" id="IPR012435">
    <property type="entry name" value="TMEM144"/>
</dbReference>
<feature type="transmembrane region" description="Helical" evidence="6">
    <location>
        <begin position="244"/>
        <end position="264"/>
    </location>
</feature>
<accession>A0A182E3I9</accession>
<evidence type="ECO:0000256" key="2">
    <source>
        <dbReference type="ARBA" id="ARBA00005731"/>
    </source>
</evidence>
<feature type="transmembrane region" description="Helical" evidence="6">
    <location>
        <begin position="124"/>
        <end position="143"/>
    </location>
</feature>
<name>A0A182E3I9_ONCOC</name>
<gene>
    <name evidence="7" type="ORF">NOO_LOCUS2546</name>
</gene>
<keyword evidence="4 6" id="KW-1133">Transmembrane helix</keyword>
<evidence type="ECO:0000313" key="7">
    <source>
        <dbReference type="EMBL" id="VDK66522.1"/>
    </source>
</evidence>
<comment type="subcellular location">
    <subcellularLocation>
        <location evidence="1">Membrane</location>
        <topology evidence="1">Multi-pass membrane protein</topology>
    </subcellularLocation>
</comment>
<proteinExistence type="inferred from homology"/>
<dbReference type="EMBL" id="UYRW01000410">
    <property type="protein sequence ID" value="VDK66522.1"/>
    <property type="molecule type" value="Genomic_DNA"/>
</dbReference>
<evidence type="ECO:0000256" key="1">
    <source>
        <dbReference type="ARBA" id="ARBA00004141"/>
    </source>
</evidence>